<name>A0A6J6DVM9_9ZZZZ</name>
<dbReference type="InterPro" id="IPR036182">
    <property type="entry name" value="PCuAC_sf"/>
</dbReference>
<proteinExistence type="predicted"/>
<reference evidence="1" key="1">
    <citation type="submission" date="2020-05" db="EMBL/GenBank/DDBJ databases">
        <authorList>
            <person name="Chiriac C."/>
            <person name="Salcher M."/>
            <person name="Ghai R."/>
            <person name="Kavagutti S V."/>
        </authorList>
    </citation>
    <scope>NUCLEOTIDE SEQUENCE</scope>
</reference>
<dbReference type="PROSITE" id="PS51257">
    <property type="entry name" value="PROKAR_LIPOPROTEIN"/>
    <property type="match status" value="1"/>
</dbReference>
<dbReference type="PANTHER" id="PTHR36302:SF1">
    <property type="entry name" value="COPPER CHAPERONE PCU(A)C"/>
    <property type="match status" value="1"/>
</dbReference>
<dbReference type="AlphaFoldDB" id="A0A6J6DVM9"/>
<dbReference type="SUPFAM" id="SSF110087">
    <property type="entry name" value="DR1885-like metal-binding protein"/>
    <property type="match status" value="2"/>
</dbReference>
<evidence type="ECO:0000313" key="1">
    <source>
        <dbReference type="EMBL" id="CAB4568162.1"/>
    </source>
</evidence>
<dbReference type="EMBL" id="CAEZTS010000010">
    <property type="protein sequence ID" value="CAB4568162.1"/>
    <property type="molecule type" value="Genomic_DNA"/>
</dbReference>
<dbReference type="InterPro" id="IPR007410">
    <property type="entry name" value="LpqE-like"/>
</dbReference>
<dbReference type="Gene3D" id="2.60.40.1890">
    <property type="entry name" value="PCu(A)C copper chaperone"/>
    <property type="match status" value="1"/>
</dbReference>
<dbReference type="PANTHER" id="PTHR36302">
    <property type="entry name" value="BLR7088 PROTEIN"/>
    <property type="match status" value="1"/>
</dbReference>
<accession>A0A6J6DVM9</accession>
<gene>
    <name evidence="1" type="ORF">UFOPK1722_00206</name>
</gene>
<dbReference type="Pfam" id="PF04314">
    <property type="entry name" value="PCuAC"/>
    <property type="match status" value="1"/>
</dbReference>
<organism evidence="1">
    <name type="scientific">freshwater metagenome</name>
    <dbReference type="NCBI Taxonomy" id="449393"/>
    <lineage>
        <taxon>unclassified sequences</taxon>
        <taxon>metagenomes</taxon>
        <taxon>ecological metagenomes</taxon>
    </lineage>
</organism>
<dbReference type="InterPro" id="IPR058248">
    <property type="entry name" value="Lxx211020-like"/>
</dbReference>
<sequence>MKERMGKNTMKKRTMSAAMTMIAASAMTAGLVACGDDSASNESVPPASSEVGVEIAGAWARTSPMEVTLGAAYMTVTSAVDDELTDVSVDPSIAATAEIHEMVMAEMSSDTTVSMSSETTVSMSSETTVSMSSDTTEMSGPGEMVMQEVDSIAIPAGETVELKPGGYHIMLIDLAAPLEIGQEFDIVLTFANAGDVTVTVVVADEAP</sequence>
<protein>
    <submittedName>
        <fullName evidence="1">Unannotated protein</fullName>
    </submittedName>
</protein>